<gene>
    <name evidence="1" type="ORF">DRJ26_04105</name>
</gene>
<feature type="non-terminal residue" evidence="1">
    <location>
        <position position="171"/>
    </location>
</feature>
<organism evidence="1 2">
    <name type="scientific">Thermoproteota archaeon</name>
    <dbReference type="NCBI Taxonomy" id="2056631"/>
    <lineage>
        <taxon>Archaea</taxon>
        <taxon>Thermoproteota</taxon>
    </lineage>
</organism>
<protein>
    <submittedName>
        <fullName evidence="1">Uncharacterized protein</fullName>
    </submittedName>
</protein>
<reference evidence="1 2" key="1">
    <citation type="submission" date="2018-06" db="EMBL/GenBank/DDBJ databases">
        <title>Extensive metabolic versatility and redundancy in microbially diverse, dynamic hydrothermal sediments.</title>
        <authorList>
            <person name="Dombrowski N."/>
            <person name="Teske A."/>
            <person name="Baker B.J."/>
        </authorList>
    </citation>
    <scope>NUCLEOTIDE SEQUENCE [LARGE SCALE GENOMIC DNA]</scope>
    <source>
        <strain evidence="1">B20_G2</strain>
    </source>
</reference>
<proteinExistence type="predicted"/>
<name>A0A497F1X5_9CREN</name>
<dbReference type="Proteomes" id="UP000269499">
    <property type="component" value="Unassembled WGS sequence"/>
</dbReference>
<accession>A0A497F1X5</accession>
<evidence type="ECO:0000313" key="2">
    <source>
        <dbReference type="Proteomes" id="UP000269499"/>
    </source>
</evidence>
<evidence type="ECO:0000313" key="1">
    <source>
        <dbReference type="EMBL" id="RLE52890.1"/>
    </source>
</evidence>
<dbReference type="EMBL" id="QMRA01000092">
    <property type="protein sequence ID" value="RLE52890.1"/>
    <property type="molecule type" value="Genomic_DNA"/>
</dbReference>
<sequence length="171" mass="19146">MLMTRYVKVICRFAFIMAVILLLINLAQPALSQVYSKDITIIIRVYPNREIGLKIEGSVETERFEGVTDLAAKIHSYTTNTGVESDISLNVTFDFQVALQLPNVELQITYSNYTGKGTFSLEQTILGAGALTVNGNFTSTYDKDTEVTTIVFDAILVVPYIMWSKPEIQKF</sequence>
<dbReference type="AlphaFoldDB" id="A0A497F1X5"/>
<comment type="caution">
    <text evidence="1">The sequence shown here is derived from an EMBL/GenBank/DDBJ whole genome shotgun (WGS) entry which is preliminary data.</text>
</comment>